<gene>
    <name evidence="2" type="ORF">V6N11_075331</name>
</gene>
<dbReference type="CDD" id="cd06222">
    <property type="entry name" value="RNase_H_like"/>
    <property type="match status" value="1"/>
</dbReference>
<dbReference type="Proteomes" id="UP001396334">
    <property type="component" value="Unassembled WGS sequence"/>
</dbReference>
<dbReference type="PANTHER" id="PTHR34023">
    <property type="entry name" value="RNASE H DOMAIN-CONTAINING PROTEIN"/>
    <property type="match status" value="1"/>
</dbReference>
<dbReference type="PANTHER" id="PTHR34023:SF4">
    <property type="entry name" value="RNASE H TYPE-1 DOMAIN-CONTAINING PROTEIN"/>
    <property type="match status" value="1"/>
</dbReference>
<dbReference type="Pfam" id="PF13456">
    <property type="entry name" value="RVT_3"/>
    <property type="match status" value="1"/>
</dbReference>
<comment type="caution">
    <text evidence="2">The sequence shown here is derived from an EMBL/GenBank/DDBJ whole genome shotgun (WGS) entry which is preliminary data.</text>
</comment>
<dbReference type="SUPFAM" id="SSF53098">
    <property type="entry name" value="Ribonuclease H-like"/>
    <property type="match status" value="1"/>
</dbReference>
<dbReference type="InterPro" id="IPR044730">
    <property type="entry name" value="RNase_H-like_dom_plant"/>
</dbReference>
<evidence type="ECO:0000259" key="1">
    <source>
        <dbReference type="Pfam" id="PF13456"/>
    </source>
</evidence>
<protein>
    <recommendedName>
        <fullName evidence="1">RNase H type-1 domain-containing protein</fullName>
    </recommendedName>
</protein>
<evidence type="ECO:0000313" key="2">
    <source>
        <dbReference type="EMBL" id="KAK9008436.1"/>
    </source>
</evidence>
<reference evidence="2 3" key="1">
    <citation type="journal article" date="2024" name="G3 (Bethesda)">
        <title>Genome assembly of Hibiscus sabdariffa L. provides insights into metabolisms of medicinal natural products.</title>
        <authorList>
            <person name="Kim T."/>
        </authorList>
    </citation>
    <scope>NUCLEOTIDE SEQUENCE [LARGE SCALE GENOMIC DNA]</scope>
    <source>
        <strain evidence="2">TK-2024</strain>
        <tissue evidence="2">Old leaves</tissue>
    </source>
</reference>
<feature type="domain" description="RNase H type-1" evidence="1">
    <location>
        <begin position="74"/>
        <end position="139"/>
    </location>
</feature>
<accession>A0ABR2R6P8</accession>
<organism evidence="2 3">
    <name type="scientific">Hibiscus sabdariffa</name>
    <name type="common">roselle</name>
    <dbReference type="NCBI Taxonomy" id="183260"/>
    <lineage>
        <taxon>Eukaryota</taxon>
        <taxon>Viridiplantae</taxon>
        <taxon>Streptophyta</taxon>
        <taxon>Embryophyta</taxon>
        <taxon>Tracheophyta</taxon>
        <taxon>Spermatophyta</taxon>
        <taxon>Magnoliopsida</taxon>
        <taxon>eudicotyledons</taxon>
        <taxon>Gunneridae</taxon>
        <taxon>Pentapetalae</taxon>
        <taxon>rosids</taxon>
        <taxon>malvids</taxon>
        <taxon>Malvales</taxon>
        <taxon>Malvaceae</taxon>
        <taxon>Malvoideae</taxon>
        <taxon>Hibiscus</taxon>
    </lineage>
</organism>
<proteinExistence type="predicted"/>
<dbReference type="InterPro" id="IPR012337">
    <property type="entry name" value="RNaseH-like_sf"/>
</dbReference>
<sequence>MAKVKARVGNLERGGANQVRCQCHPLNSETQKNLPHSHLLAQFTVSRYYGSYGGIEIVPSLNHVWWFQILQASLSLAQNMGMVIVESDSADAIQLILDGRYVTPSILIHISEWRTRPWALTFTHIKRDGNRVVDSLAKMTTKSSFEMLYHVDLPSEMLDLLHEDMVVS</sequence>
<dbReference type="InterPro" id="IPR002156">
    <property type="entry name" value="RNaseH_domain"/>
</dbReference>
<keyword evidence="3" id="KW-1185">Reference proteome</keyword>
<evidence type="ECO:0000313" key="3">
    <source>
        <dbReference type="Proteomes" id="UP001396334"/>
    </source>
</evidence>
<dbReference type="EMBL" id="JBBPBN010000026">
    <property type="protein sequence ID" value="KAK9008436.1"/>
    <property type="molecule type" value="Genomic_DNA"/>
</dbReference>
<name>A0ABR2R6P8_9ROSI</name>